<name>A0A3Q9JKB7_9GAMM</name>
<proteinExistence type="predicted"/>
<evidence type="ECO:0000313" key="2">
    <source>
        <dbReference type="Proteomes" id="UP000273143"/>
    </source>
</evidence>
<keyword evidence="2" id="KW-1185">Reference proteome</keyword>
<dbReference type="Proteomes" id="UP000273143">
    <property type="component" value="Chromosome"/>
</dbReference>
<evidence type="ECO:0000313" key="1">
    <source>
        <dbReference type="EMBL" id="AZS51617.1"/>
    </source>
</evidence>
<dbReference type="EMBL" id="CP029822">
    <property type="protein sequence ID" value="AZS51617.1"/>
    <property type="molecule type" value="Genomic_DNA"/>
</dbReference>
<sequence>MIQTKQRENYLSAMQINTWLPRAPLPFAKQSDNSLLTSITEPPIIETIAVIEEQKTPTPIAAFKEKTLVEETPLQNNTPTTAPHFSLQLMQVGRCLLLIERPIAETFHIKDPTYQLLRNILYAAKLPDSPQPLGDLIQWPLFKHSTIAQGKKEAKEFLQSFIITYKEQFIDTQCLWLIGLDSICHATDLNETNYFESPIIEPYGQILLSPSLDILTTSPHLKAPLWQAIRKLIPLWQN</sequence>
<reference evidence="2" key="1">
    <citation type="submission" date="2018-06" db="EMBL/GenBank/DDBJ databases">
        <title>Complete genome of Pseudomonas insecticola strain QZS01.</title>
        <authorList>
            <person name="Wang J."/>
            <person name="Su Q."/>
        </authorList>
    </citation>
    <scope>NUCLEOTIDE SEQUENCE [LARGE SCALE GENOMIC DNA]</scope>
    <source>
        <strain evidence="2">QZS01</strain>
    </source>
</reference>
<evidence type="ECO:0008006" key="3">
    <source>
        <dbReference type="Google" id="ProtNLM"/>
    </source>
</evidence>
<protein>
    <recommendedName>
        <fullName evidence="3">Energy transducer TonB</fullName>
    </recommendedName>
</protein>
<gene>
    <name evidence="1" type="ORF">DM558_12925</name>
</gene>
<dbReference type="KEGG" id="emo:DM558_12925"/>
<organism evidence="1 2">
    <name type="scientific">Entomomonas moraniae</name>
    <dbReference type="NCBI Taxonomy" id="2213226"/>
    <lineage>
        <taxon>Bacteria</taxon>
        <taxon>Pseudomonadati</taxon>
        <taxon>Pseudomonadota</taxon>
        <taxon>Gammaproteobacteria</taxon>
        <taxon>Pseudomonadales</taxon>
        <taxon>Pseudomonadaceae</taxon>
        <taxon>Entomomonas</taxon>
    </lineage>
</organism>
<dbReference type="AlphaFoldDB" id="A0A3Q9JKB7"/>
<dbReference type="RefSeq" id="WP_127164355.1">
    <property type="nucleotide sequence ID" value="NZ_CP029822.1"/>
</dbReference>
<accession>A0A3Q9JKB7</accession>